<organism evidence="2 3">
    <name type="scientific">Coccidioides immitis (strain RS)</name>
    <name type="common">Valley fever fungus</name>
    <dbReference type="NCBI Taxonomy" id="246410"/>
    <lineage>
        <taxon>Eukaryota</taxon>
        <taxon>Fungi</taxon>
        <taxon>Dikarya</taxon>
        <taxon>Ascomycota</taxon>
        <taxon>Pezizomycotina</taxon>
        <taxon>Eurotiomycetes</taxon>
        <taxon>Eurotiomycetidae</taxon>
        <taxon>Onygenales</taxon>
        <taxon>Onygenaceae</taxon>
        <taxon>Coccidioides</taxon>
    </lineage>
</organism>
<dbReference type="AlphaFoldDB" id="A0A0E1RXM4"/>
<dbReference type="GeneID" id="4565026"/>
<reference evidence="3" key="2">
    <citation type="journal article" date="2010" name="Genome Res.">
        <title>Population genomic sequencing of Coccidioides fungi reveals recent hybridization and transposon control.</title>
        <authorList>
            <person name="Neafsey D.E."/>
            <person name="Barker B.M."/>
            <person name="Sharpton T.J."/>
            <person name="Stajich J.E."/>
            <person name="Park D.J."/>
            <person name="Whiston E."/>
            <person name="Hung C.-Y."/>
            <person name="McMahan C."/>
            <person name="White J."/>
            <person name="Sykes S."/>
            <person name="Heiman D."/>
            <person name="Young S."/>
            <person name="Zeng Q."/>
            <person name="Abouelleil A."/>
            <person name="Aftuck L."/>
            <person name="Bessette D."/>
            <person name="Brown A."/>
            <person name="FitzGerald M."/>
            <person name="Lui A."/>
            <person name="Macdonald J.P."/>
            <person name="Priest M."/>
            <person name="Orbach M.J."/>
            <person name="Galgiani J.N."/>
            <person name="Kirkland T.N."/>
            <person name="Cole G.T."/>
            <person name="Birren B.W."/>
            <person name="Henn M.R."/>
            <person name="Taylor J.W."/>
            <person name="Rounsley S.D."/>
        </authorList>
    </citation>
    <scope>GENOME REANNOTATION</scope>
    <source>
        <strain evidence="3">RS</strain>
    </source>
</reference>
<evidence type="ECO:0000256" key="1">
    <source>
        <dbReference type="SAM" id="MobiDB-lite"/>
    </source>
</evidence>
<name>A0A0E1RXM4_COCIM</name>
<dbReference type="VEuPathDB" id="FungiDB:CIMG_05419"/>
<protein>
    <submittedName>
        <fullName evidence="2">Uncharacterized protein</fullName>
    </submittedName>
</protein>
<dbReference type="EMBL" id="GG704914">
    <property type="protein sequence ID" value="EAS34395.2"/>
    <property type="molecule type" value="Genomic_DNA"/>
</dbReference>
<dbReference type="KEGG" id="cim:CIMG_05419"/>
<accession>A0A0E1RXM4</accession>
<keyword evidence="3" id="KW-1185">Reference proteome</keyword>
<reference evidence="3" key="1">
    <citation type="journal article" date="2009" name="Genome Res.">
        <title>Comparative genomic analyses of the human fungal pathogens Coccidioides and their relatives.</title>
        <authorList>
            <person name="Sharpton T.J."/>
            <person name="Stajich J.E."/>
            <person name="Rounsley S.D."/>
            <person name="Gardner M.J."/>
            <person name="Wortman J.R."/>
            <person name="Jordar V.S."/>
            <person name="Maiti R."/>
            <person name="Kodira C.D."/>
            <person name="Neafsey D.E."/>
            <person name="Zeng Q."/>
            <person name="Hung C.-Y."/>
            <person name="McMahan C."/>
            <person name="Muszewska A."/>
            <person name="Grynberg M."/>
            <person name="Mandel M.A."/>
            <person name="Kellner E.M."/>
            <person name="Barker B.M."/>
            <person name="Galgiani J.N."/>
            <person name="Orbach M.J."/>
            <person name="Kirkland T.N."/>
            <person name="Cole G.T."/>
            <person name="Henn M.R."/>
            <person name="Birren B.W."/>
            <person name="Taylor J.W."/>
        </authorList>
    </citation>
    <scope>NUCLEOTIDE SEQUENCE [LARGE SCALE GENOMIC DNA]</scope>
    <source>
        <strain evidence="3">RS</strain>
    </source>
</reference>
<evidence type="ECO:0000313" key="2">
    <source>
        <dbReference type="EMBL" id="EAS34395.2"/>
    </source>
</evidence>
<dbReference type="OMA" id="WRENFGR"/>
<sequence>MKLSTTSSDGGLILSGTRTRAGDPMARHKGGLAAGIQQPDCLGLAIPGEAAQTRKFCFFASRDEDGRAGERLLPSIYRPLCAAVSLDIDSNRRRRCSSTRGKAWRENFGRANNSNLSNRGCRRGPTLLSDWPHFASLRKHFVSSAVLTHNVSLSYWPATGNSPEMRVTEIYQPIIVRSCREEQSRELSLSGGPTPKYVETLPCYGSYRCGDGKGCRCQAQVDHRWHPPHIAEQGEASPEPKVR</sequence>
<gene>
    <name evidence="2" type="ORF">CIMG_05419</name>
</gene>
<feature type="region of interest" description="Disordered" evidence="1">
    <location>
        <begin position="1"/>
        <end position="30"/>
    </location>
</feature>
<dbReference type="Proteomes" id="UP000001261">
    <property type="component" value="Unassembled WGS sequence"/>
</dbReference>
<dbReference type="InParanoid" id="A0A0E1RXM4"/>
<proteinExistence type="predicted"/>
<dbReference type="RefSeq" id="XP_001245978.2">
    <property type="nucleotide sequence ID" value="XM_001245977.2"/>
</dbReference>
<evidence type="ECO:0000313" key="3">
    <source>
        <dbReference type="Proteomes" id="UP000001261"/>
    </source>
</evidence>